<dbReference type="EMBL" id="CANHGI010000002">
    <property type="protein sequence ID" value="CAI5443159.1"/>
    <property type="molecule type" value="Genomic_DNA"/>
</dbReference>
<feature type="signal peptide" evidence="1">
    <location>
        <begin position="1"/>
        <end position="20"/>
    </location>
</feature>
<evidence type="ECO:0000313" key="4">
    <source>
        <dbReference type="Proteomes" id="UP001152747"/>
    </source>
</evidence>
<evidence type="ECO:0000259" key="2">
    <source>
        <dbReference type="PROSITE" id="PS50836"/>
    </source>
</evidence>
<evidence type="ECO:0000256" key="1">
    <source>
        <dbReference type="SAM" id="SignalP"/>
    </source>
</evidence>
<proteinExistence type="predicted"/>
<dbReference type="Proteomes" id="UP001152747">
    <property type="component" value="Unassembled WGS sequence"/>
</dbReference>
<keyword evidence="4" id="KW-1185">Reference proteome</keyword>
<dbReference type="InterPro" id="IPR005018">
    <property type="entry name" value="DOMON_domain"/>
</dbReference>
<comment type="caution">
    <text evidence="3">The sequence shown here is derived from an EMBL/GenBank/DDBJ whole genome shotgun (WGS) entry which is preliminary data.</text>
</comment>
<dbReference type="AlphaFoldDB" id="A0A9P1IDG7"/>
<dbReference type="OrthoDB" id="6372137at2759"/>
<dbReference type="PROSITE" id="PS50836">
    <property type="entry name" value="DOMON"/>
    <property type="match status" value="1"/>
</dbReference>
<dbReference type="CDD" id="cd09628">
    <property type="entry name" value="DOMON_SDR_2_like"/>
    <property type="match status" value="1"/>
</dbReference>
<accession>A0A9P1IDG7</accession>
<keyword evidence="1" id="KW-0732">Signal</keyword>
<dbReference type="Pfam" id="PF03351">
    <property type="entry name" value="DOMON"/>
    <property type="match status" value="1"/>
</dbReference>
<gene>
    <name evidence="3" type="ORF">CAMP_LOCUS5796</name>
</gene>
<feature type="chain" id="PRO_5040232848" description="DOMON domain-containing protein" evidence="1">
    <location>
        <begin position="21"/>
        <end position="222"/>
    </location>
</feature>
<sequence>MSTSLIITLLSFCLISSTISRVTHIEECGISRGCWRLPLGCKTSEDCSTMITWKHERRHLIVEIESKLVKAGQWIGFGFSKDDQMGNDTVFECQFAESGGAGNVVLSHNTAKNNVVLQKASEMLIRDGYADIENGKAMCGGEMILDNIHLDLVERKLMHVISSGQYNLFFAFGNIDSKGEKHMHGMVGKEAPWRSKEQVRFCQRCSSSFANVDTNGIIDFKH</sequence>
<dbReference type="SMART" id="SM00664">
    <property type="entry name" value="DoH"/>
    <property type="match status" value="1"/>
</dbReference>
<organism evidence="3 4">
    <name type="scientific">Caenorhabditis angaria</name>
    <dbReference type="NCBI Taxonomy" id="860376"/>
    <lineage>
        <taxon>Eukaryota</taxon>
        <taxon>Metazoa</taxon>
        <taxon>Ecdysozoa</taxon>
        <taxon>Nematoda</taxon>
        <taxon>Chromadorea</taxon>
        <taxon>Rhabditida</taxon>
        <taxon>Rhabditina</taxon>
        <taxon>Rhabditomorpha</taxon>
        <taxon>Rhabditoidea</taxon>
        <taxon>Rhabditidae</taxon>
        <taxon>Peloderinae</taxon>
        <taxon>Caenorhabditis</taxon>
    </lineage>
</organism>
<feature type="domain" description="DOMON" evidence="2">
    <location>
        <begin position="47"/>
        <end position="173"/>
    </location>
</feature>
<name>A0A9P1IDG7_9PELO</name>
<protein>
    <recommendedName>
        <fullName evidence="2">DOMON domain-containing protein</fullName>
    </recommendedName>
</protein>
<evidence type="ECO:0000313" key="3">
    <source>
        <dbReference type="EMBL" id="CAI5443159.1"/>
    </source>
</evidence>
<reference evidence="3" key="1">
    <citation type="submission" date="2022-11" db="EMBL/GenBank/DDBJ databases">
        <authorList>
            <person name="Kikuchi T."/>
        </authorList>
    </citation>
    <scope>NUCLEOTIDE SEQUENCE</scope>
    <source>
        <strain evidence="3">PS1010</strain>
    </source>
</reference>